<dbReference type="InterPro" id="IPR015655">
    <property type="entry name" value="PP2C"/>
</dbReference>
<evidence type="ECO:0000256" key="1">
    <source>
        <dbReference type="SAM" id="MobiDB-lite"/>
    </source>
</evidence>
<dbReference type="InterPro" id="IPR036457">
    <property type="entry name" value="PPM-type-like_dom_sf"/>
</dbReference>
<evidence type="ECO:0000313" key="3">
    <source>
        <dbReference type="EMBL" id="KXZ56969.1"/>
    </source>
</evidence>
<dbReference type="STRING" id="33097.A0A150H4A7"/>
<dbReference type="CDD" id="cd00143">
    <property type="entry name" value="PP2Cc"/>
    <property type="match status" value="1"/>
</dbReference>
<dbReference type="GO" id="GO:0004722">
    <property type="term" value="F:protein serine/threonine phosphatase activity"/>
    <property type="evidence" value="ECO:0007669"/>
    <property type="project" value="InterPro"/>
</dbReference>
<name>A0A150H4A7_GONPE</name>
<dbReference type="PROSITE" id="PS51746">
    <property type="entry name" value="PPM_2"/>
    <property type="match status" value="1"/>
</dbReference>
<feature type="region of interest" description="Disordered" evidence="1">
    <location>
        <begin position="319"/>
        <end position="349"/>
    </location>
</feature>
<dbReference type="Proteomes" id="UP000075714">
    <property type="component" value="Unassembled WGS sequence"/>
</dbReference>
<dbReference type="InterPro" id="IPR001932">
    <property type="entry name" value="PPM-type_phosphatase-like_dom"/>
</dbReference>
<dbReference type="Gene3D" id="3.60.40.10">
    <property type="entry name" value="PPM-type phosphatase domain"/>
    <property type="match status" value="1"/>
</dbReference>
<proteinExistence type="predicted"/>
<comment type="caution">
    <text evidence="3">The sequence shown here is derived from an EMBL/GenBank/DDBJ whole genome shotgun (WGS) entry which is preliminary data.</text>
</comment>
<dbReference type="AlphaFoldDB" id="A0A150H4A7"/>
<evidence type="ECO:0000313" key="4">
    <source>
        <dbReference type="Proteomes" id="UP000075714"/>
    </source>
</evidence>
<organism evidence="3 4">
    <name type="scientific">Gonium pectorale</name>
    <name type="common">Green alga</name>
    <dbReference type="NCBI Taxonomy" id="33097"/>
    <lineage>
        <taxon>Eukaryota</taxon>
        <taxon>Viridiplantae</taxon>
        <taxon>Chlorophyta</taxon>
        <taxon>core chlorophytes</taxon>
        <taxon>Chlorophyceae</taxon>
        <taxon>CS clade</taxon>
        <taxon>Chlamydomonadales</taxon>
        <taxon>Volvocaceae</taxon>
        <taxon>Gonium</taxon>
    </lineage>
</organism>
<dbReference type="PANTHER" id="PTHR47992">
    <property type="entry name" value="PROTEIN PHOSPHATASE"/>
    <property type="match status" value="1"/>
</dbReference>
<dbReference type="EMBL" id="LSYV01000002">
    <property type="protein sequence ID" value="KXZ56969.1"/>
    <property type="molecule type" value="Genomic_DNA"/>
</dbReference>
<dbReference type="Pfam" id="PF00481">
    <property type="entry name" value="PP2C"/>
    <property type="match status" value="2"/>
</dbReference>
<feature type="domain" description="PPM-type phosphatase" evidence="2">
    <location>
        <begin position="1"/>
        <end position="292"/>
    </location>
</feature>
<reference evidence="4" key="1">
    <citation type="journal article" date="2016" name="Nat. Commun.">
        <title>The Gonium pectorale genome demonstrates co-option of cell cycle regulation during the evolution of multicellularity.</title>
        <authorList>
            <person name="Hanschen E.R."/>
            <person name="Marriage T.N."/>
            <person name="Ferris P.J."/>
            <person name="Hamaji T."/>
            <person name="Toyoda A."/>
            <person name="Fujiyama A."/>
            <person name="Neme R."/>
            <person name="Noguchi H."/>
            <person name="Minakuchi Y."/>
            <person name="Suzuki M."/>
            <person name="Kawai-Toyooka H."/>
            <person name="Smith D.R."/>
            <person name="Sparks H."/>
            <person name="Anderson J."/>
            <person name="Bakaric R."/>
            <person name="Luria V."/>
            <person name="Karger A."/>
            <person name="Kirschner M.W."/>
            <person name="Durand P.M."/>
            <person name="Michod R.E."/>
            <person name="Nozaki H."/>
            <person name="Olson B.J."/>
        </authorList>
    </citation>
    <scope>NUCLEOTIDE SEQUENCE [LARGE SCALE GENOMIC DNA]</scope>
    <source>
        <strain evidence="4">NIES-2863</strain>
    </source>
</reference>
<evidence type="ECO:0000259" key="2">
    <source>
        <dbReference type="PROSITE" id="PS51746"/>
    </source>
</evidence>
<gene>
    <name evidence="3" type="ORF">GPECTOR_1g875</name>
</gene>
<keyword evidence="4" id="KW-1185">Reference proteome</keyword>
<sequence length="349" mass="35664">MAAALHRVDEELTALGHNSGTTVNALLLLDNHVTVINTGDCRCIVYDWVQERPAFWTSDHNLRCMEERERVRAAGGELSSCGDYVVLPCPTEGAKLLGVTKALGHAGVKALQRSSTALSLSGGSVSPWGSISSPMHEGMSPGAGGAAAGGMCDSSLLAAPHLAPLSVDASCGTGCAAARPPPVRGAEEPHAAGSACADAGTAASLARASLGGASFVLTCEPDVFEWTVQDDRHLILLACDGVFDKMGSSEACTTVLRQLATSNNCLDAARVVTERALKKESNDNITALVLRLGRNPIQRRKSMSVLNLRRCSSNTSSDLAAAGGSSSHGSGSANTGAGSEAIGIGAAGQ</sequence>
<protein>
    <recommendedName>
        <fullName evidence="2">PPM-type phosphatase domain-containing protein</fullName>
    </recommendedName>
</protein>
<dbReference type="SUPFAM" id="SSF81606">
    <property type="entry name" value="PP2C-like"/>
    <property type="match status" value="1"/>
</dbReference>
<accession>A0A150H4A7</accession>
<dbReference type="OrthoDB" id="543280at2759"/>